<gene>
    <name evidence="2" type="ORF">ACFODU_02890</name>
</gene>
<evidence type="ECO:0000259" key="1">
    <source>
        <dbReference type="PROSITE" id="PS51186"/>
    </source>
</evidence>
<comment type="caution">
    <text evidence="2">The sequence shown here is derived from an EMBL/GenBank/DDBJ whole genome shotgun (WGS) entry which is preliminary data.</text>
</comment>
<accession>A0ABV7E4D1</accession>
<dbReference type="InterPro" id="IPR000182">
    <property type="entry name" value="GNAT_dom"/>
</dbReference>
<dbReference type="InterPro" id="IPR051908">
    <property type="entry name" value="Ribosomal_N-acetyltransferase"/>
</dbReference>
<dbReference type="Gene3D" id="3.40.630.30">
    <property type="match status" value="1"/>
</dbReference>
<dbReference type="PROSITE" id="PS51186">
    <property type="entry name" value="GNAT"/>
    <property type="match status" value="1"/>
</dbReference>
<evidence type="ECO:0000313" key="2">
    <source>
        <dbReference type="EMBL" id="MFC3096748.1"/>
    </source>
</evidence>
<reference evidence="3" key="1">
    <citation type="journal article" date="2019" name="Int. J. Syst. Evol. Microbiol.">
        <title>The Global Catalogue of Microorganisms (GCM) 10K type strain sequencing project: providing services to taxonomists for standard genome sequencing and annotation.</title>
        <authorList>
            <consortium name="The Broad Institute Genomics Platform"/>
            <consortium name="The Broad Institute Genome Sequencing Center for Infectious Disease"/>
            <person name="Wu L."/>
            <person name="Ma J."/>
        </authorList>
    </citation>
    <scope>NUCLEOTIDE SEQUENCE [LARGE SCALE GENOMIC DNA]</scope>
    <source>
        <strain evidence="3">KCTC 52607</strain>
    </source>
</reference>
<dbReference type="InterPro" id="IPR016181">
    <property type="entry name" value="Acyl_CoA_acyltransferase"/>
</dbReference>
<keyword evidence="3" id="KW-1185">Reference proteome</keyword>
<dbReference type="PANTHER" id="PTHR43441">
    <property type="entry name" value="RIBOSOMAL-PROTEIN-SERINE ACETYLTRANSFERASE"/>
    <property type="match status" value="1"/>
</dbReference>
<organism evidence="2 3">
    <name type="scientific">Alteraurantiacibacter palmitatis</name>
    <dbReference type="NCBI Taxonomy" id="2054628"/>
    <lineage>
        <taxon>Bacteria</taxon>
        <taxon>Pseudomonadati</taxon>
        <taxon>Pseudomonadota</taxon>
        <taxon>Alphaproteobacteria</taxon>
        <taxon>Sphingomonadales</taxon>
        <taxon>Erythrobacteraceae</taxon>
        <taxon>Alteraurantiacibacter</taxon>
    </lineage>
</organism>
<dbReference type="EMBL" id="JBHRST010000003">
    <property type="protein sequence ID" value="MFC3096748.1"/>
    <property type="molecule type" value="Genomic_DNA"/>
</dbReference>
<dbReference type="SUPFAM" id="SSF55729">
    <property type="entry name" value="Acyl-CoA N-acyltransferases (Nat)"/>
    <property type="match status" value="1"/>
</dbReference>
<evidence type="ECO:0000313" key="3">
    <source>
        <dbReference type="Proteomes" id="UP001595456"/>
    </source>
</evidence>
<proteinExistence type="predicted"/>
<dbReference type="PANTHER" id="PTHR43441:SF2">
    <property type="entry name" value="FAMILY ACETYLTRANSFERASE, PUTATIVE (AFU_ORTHOLOGUE AFUA_7G00850)-RELATED"/>
    <property type="match status" value="1"/>
</dbReference>
<protein>
    <submittedName>
        <fullName evidence="2">GNAT family protein</fullName>
    </submittedName>
</protein>
<dbReference type="Pfam" id="PF13302">
    <property type="entry name" value="Acetyltransf_3"/>
    <property type="match status" value="1"/>
</dbReference>
<dbReference type="CDD" id="cd04301">
    <property type="entry name" value="NAT_SF"/>
    <property type="match status" value="1"/>
</dbReference>
<sequence>MIPRIETPRFTLRGVEEGDVDALLPAFRDSDVMRYWSRGPFESREEFAAWLLDREWGGRTWVAVPRAGGDPVARLVASEQRPGVAEIGYLVLPAHARRGIGGECVGALVTHLFRAEGYRRVFADTDPRNTPSNRLLQRLGFTREAHLRSAMETHIGWCDTWLWGVLADEWPH</sequence>
<name>A0ABV7E4D1_9SPHN</name>
<dbReference type="Proteomes" id="UP001595456">
    <property type="component" value="Unassembled WGS sequence"/>
</dbReference>
<feature type="domain" description="N-acetyltransferase" evidence="1">
    <location>
        <begin position="10"/>
        <end position="168"/>
    </location>
</feature>
<dbReference type="RefSeq" id="WP_336927359.1">
    <property type="nucleotide sequence ID" value="NZ_JBANRO010000013.1"/>
</dbReference>